<evidence type="ECO:0000256" key="7">
    <source>
        <dbReference type="RuleBase" id="RU363053"/>
    </source>
</evidence>
<evidence type="ECO:0000313" key="8">
    <source>
        <dbReference type="EMBL" id="KDR14760.1"/>
    </source>
</evidence>
<dbReference type="AlphaFoldDB" id="A0A067QX40"/>
<dbReference type="PANTHER" id="PTHR11266:SF17">
    <property type="entry name" value="PROTEIN MPV17"/>
    <property type="match status" value="1"/>
</dbReference>
<comment type="similarity">
    <text evidence="2 7">Belongs to the peroxisomal membrane protein PXMP2/4 family.</text>
</comment>
<evidence type="ECO:0000256" key="2">
    <source>
        <dbReference type="ARBA" id="ARBA00006824"/>
    </source>
</evidence>
<gene>
    <name evidence="8" type="ORF">L798_11515</name>
</gene>
<dbReference type="FunCoup" id="A0A067QX40">
    <property type="interactions" value="338"/>
</dbReference>
<evidence type="ECO:0000256" key="6">
    <source>
        <dbReference type="ARBA" id="ARBA00049743"/>
    </source>
</evidence>
<evidence type="ECO:0000256" key="3">
    <source>
        <dbReference type="ARBA" id="ARBA00022692"/>
    </source>
</evidence>
<reference evidence="8 9" key="1">
    <citation type="journal article" date="2014" name="Nat. Commun.">
        <title>Molecular traces of alternative social organization in a termite genome.</title>
        <authorList>
            <person name="Terrapon N."/>
            <person name="Li C."/>
            <person name="Robertson H.M."/>
            <person name="Ji L."/>
            <person name="Meng X."/>
            <person name="Booth W."/>
            <person name="Chen Z."/>
            <person name="Childers C.P."/>
            <person name="Glastad K.M."/>
            <person name="Gokhale K."/>
            <person name="Gowin J."/>
            <person name="Gronenberg W."/>
            <person name="Hermansen R.A."/>
            <person name="Hu H."/>
            <person name="Hunt B.G."/>
            <person name="Huylmans A.K."/>
            <person name="Khalil S.M."/>
            <person name="Mitchell R.D."/>
            <person name="Munoz-Torres M.C."/>
            <person name="Mustard J.A."/>
            <person name="Pan H."/>
            <person name="Reese J.T."/>
            <person name="Scharf M.E."/>
            <person name="Sun F."/>
            <person name="Vogel H."/>
            <person name="Xiao J."/>
            <person name="Yang W."/>
            <person name="Yang Z."/>
            <person name="Yang Z."/>
            <person name="Zhou J."/>
            <person name="Zhu J."/>
            <person name="Brent C.S."/>
            <person name="Elsik C.G."/>
            <person name="Goodisman M.A."/>
            <person name="Liberles D.A."/>
            <person name="Roe R.M."/>
            <person name="Vargo E.L."/>
            <person name="Vilcinskas A."/>
            <person name="Wang J."/>
            <person name="Bornberg-Bauer E."/>
            <person name="Korb J."/>
            <person name="Zhang G."/>
            <person name="Liebig J."/>
        </authorList>
    </citation>
    <scope>NUCLEOTIDE SEQUENCE [LARGE SCALE GENOMIC DNA]</scope>
    <source>
        <tissue evidence="8">Whole organism</tissue>
    </source>
</reference>
<dbReference type="Pfam" id="PF04117">
    <property type="entry name" value="Mpv17_PMP22"/>
    <property type="match status" value="1"/>
</dbReference>
<dbReference type="InterPro" id="IPR007248">
    <property type="entry name" value="Mpv17_PMP22"/>
</dbReference>
<organism evidence="8 9">
    <name type="scientific">Zootermopsis nevadensis</name>
    <name type="common">Dampwood termite</name>
    <dbReference type="NCBI Taxonomy" id="136037"/>
    <lineage>
        <taxon>Eukaryota</taxon>
        <taxon>Metazoa</taxon>
        <taxon>Ecdysozoa</taxon>
        <taxon>Arthropoda</taxon>
        <taxon>Hexapoda</taxon>
        <taxon>Insecta</taxon>
        <taxon>Pterygota</taxon>
        <taxon>Neoptera</taxon>
        <taxon>Polyneoptera</taxon>
        <taxon>Dictyoptera</taxon>
        <taxon>Blattodea</taxon>
        <taxon>Blattoidea</taxon>
        <taxon>Termitoidae</taxon>
        <taxon>Termopsidae</taxon>
        <taxon>Zootermopsis</taxon>
    </lineage>
</organism>
<accession>A0A067QX40</accession>
<comment type="subcellular location">
    <subcellularLocation>
        <location evidence="1">Membrane</location>
        <topology evidence="1">Multi-pass membrane protein</topology>
    </subcellularLocation>
</comment>
<keyword evidence="4 7" id="KW-1133">Transmembrane helix</keyword>
<feature type="transmembrane region" description="Helical" evidence="7">
    <location>
        <begin position="147"/>
        <end position="169"/>
    </location>
</feature>
<dbReference type="GO" id="GO:0015267">
    <property type="term" value="F:channel activity"/>
    <property type="evidence" value="ECO:0007669"/>
    <property type="project" value="TreeGrafter"/>
</dbReference>
<keyword evidence="9" id="KW-1185">Reference proteome</keyword>
<protein>
    <recommendedName>
        <fullName evidence="6">Mitochondrial inner membrane protein Mpv17</fullName>
    </recommendedName>
</protein>
<dbReference type="InParanoid" id="A0A067QX40"/>
<evidence type="ECO:0000256" key="4">
    <source>
        <dbReference type="ARBA" id="ARBA00022989"/>
    </source>
</evidence>
<dbReference type="GO" id="GO:0016020">
    <property type="term" value="C:membrane"/>
    <property type="evidence" value="ECO:0007669"/>
    <property type="project" value="UniProtKB-SubCell"/>
</dbReference>
<dbReference type="eggNOG" id="KOG1944">
    <property type="taxonomic scope" value="Eukaryota"/>
</dbReference>
<dbReference type="GO" id="GO:1901858">
    <property type="term" value="P:regulation of mitochondrial DNA metabolic process"/>
    <property type="evidence" value="ECO:0007669"/>
    <property type="project" value="TreeGrafter"/>
</dbReference>
<evidence type="ECO:0000256" key="5">
    <source>
        <dbReference type="ARBA" id="ARBA00023136"/>
    </source>
</evidence>
<dbReference type="Proteomes" id="UP000027135">
    <property type="component" value="Unassembled WGS sequence"/>
</dbReference>
<dbReference type="OMA" id="WYQSKLA"/>
<dbReference type="PANTHER" id="PTHR11266">
    <property type="entry name" value="PEROXISOMAL MEMBRANE PROTEIN 2, PXMP2 MPV17"/>
    <property type="match status" value="1"/>
</dbReference>
<evidence type="ECO:0000313" key="9">
    <source>
        <dbReference type="Proteomes" id="UP000027135"/>
    </source>
</evidence>
<sequence>MKHLRKLFGVYRAVLYTHPVYTQALQSSFLMGVGDVLSQTVFEDKGIKNIDKGRVIRFAGIGFFFMGPALQLWYMRLAKFKAKSSYVQTAKKVAADQLVAAPVILCTVMSSVSLMEGHNVEQTKEKLKNDYFEVLLTNYKVWPLVQFLNFSLVPVNFQVLLVQAVAIFWNSYLSFKSHKNYEERQDT</sequence>
<keyword evidence="5 7" id="KW-0472">Membrane</keyword>
<proteinExistence type="inferred from homology"/>
<evidence type="ECO:0000256" key="1">
    <source>
        <dbReference type="ARBA" id="ARBA00004141"/>
    </source>
</evidence>
<name>A0A067QX40_ZOONE</name>
<feature type="transmembrane region" description="Helical" evidence="7">
    <location>
        <begin position="55"/>
        <end position="74"/>
    </location>
</feature>
<keyword evidence="3 7" id="KW-0812">Transmembrane</keyword>
<dbReference type="STRING" id="136037.A0A067QX40"/>
<dbReference type="GO" id="GO:0005739">
    <property type="term" value="C:mitochondrion"/>
    <property type="evidence" value="ECO:0007669"/>
    <property type="project" value="TreeGrafter"/>
</dbReference>
<dbReference type="EMBL" id="KK852865">
    <property type="protein sequence ID" value="KDR14760.1"/>
    <property type="molecule type" value="Genomic_DNA"/>
</dbReference>